<keyword evidence="7 10" id="KW-0626">Porin</keyword>
<evidence type="ECO:0000256" key="5">
    <source>
        <dbReference type="ARBA" id="ARBA00022729"/>
    </source>
</evidence>
<keyword evidence="3 10" id="KW-1134">Transmembrane beta strand</keyword>
<dbReference type="Pfam" id="PF02530">
    <property type="entry name" value="Porin_2"/>
    <property type="match status" value="1"/>
</dbReference>
<dbReference type="GO" id="GO:0046930">
    <property type="term" value="C:pore complex"/>
    <property type="evidence" value="ECO:0007669"/>
    <property type="project" value="UniProtKB-KW"/>
</dbReference>
<evidence type="ECO:0000313" key="11">
    <source>
        <dbReference type="EMBL" id="PSC05566.1"/>
    </source>
</evidence>
<comment type="similarity">
    <text evidence="1 10">Belongs to the alphaproteobacteria porin family.</text>
</comment>
<reference evidence="12" key="1">
    <citation type="submission" date="2018-03" db="EMBL/GenBank/DDBJ databases">
        <authorList>
            <person name="Sun L."/>
            <person name="Liu H."/>
            <person name="Chen W."/>
            <person name="Huang K."/>
            <person name="Liu W."/>
            <person name="Gao X."/>
        </authorList>
    </citation>
    <scope>NUCLEOTIDE SEQUENCE [LARGE SCALE GENOMIC DNA]</scope>
    <source>
        <strain evidence="12">SH9</strain>
    </source>
</reference>
<keyword evidence="9 10" id="KW-0998">Cell outer membrane</keyword>
<evidence type="ECO:0000256" key="2">
    <source>
        <dbReference type="ARBA" id="ARBA00022448"/>
    </source>
</evidence>
<dbReference type="GO" id="GO:0015288">
    <property type="term" value="F:porin activity"/>
    <property type="evidence" value="ECO:0007669"/>
    <property type="project" value="UniProtKB-KW"/>
</dbReference>
<keyword evidence="6 10" id="KW-0406">Ion transport</keyword>
<evidence type="ECO:0000256" key="7">
    <source>
        <dbReference type="ARBA" id="ARBA00023114"/>
    </source>
</evidence>
<feature type="chain" id="PRO_5015374941" description="Porin" evidence="10">
    <location>
        <begin position="33"/>
        <end position="486"/>
    </location>
</feature>
<evidence type="ECO:0000313" key="12">
    <source>
        <dbReference type="Proteomes" id="UP000239772"/>
    </source>
</evidence>
<name>A0A2T1HV79_9HYPH</name>
<accession>A0A2T1HV79</accession>
<evidence type="ECO:0000256" key="3">
    <source>
        <dbReference type="ARBA" id="ARBA00022452"/>
    </source>
</evidence>
<gene>
    <name evidence="11" type="ORF">SLNSH_08255</name>
</gene>
<evidence type="ECO:0000256" key="9">
    <source>
        <dbReference type="ARBA" id="ARBA00023237"/>
    </source>
</evidence>
<evidence type="ECO:0000256" key="1">
    <source>
        <dbReference type="ARBA" id="ARBA00009521"/>
    </source>
</evidence>
<sequence>MFNRFGARFGGVLMKQMLGAVAGALAASPLMAADLPARKAAPVEYVRVCSTYGAGFFYIPGTDTCIRVGGRVRYEFQLQTPYTRNDDTTGTRGLGRLYADTRTETEYGLLRAFVRVDVARRNGAIYSGTATRIGNAFTGTSVDYNGTAQTQVVLDRAFIQFGGLTAGRTQSFFGFYQGDLEWVGITAGQSSLNDLTNVLAYTATFGSGFSATLAIEDPVEARNAIATAVAPAPGLVPTYAYTGSGAPDVVGLLRYDASWGAAQVSGALHQVRVGEQTALASGVTPQGFTPSTEYGYALNAGVKFNLPMIASGDALYLQGTYTHGASSYIMGNYFGLGKAAGWGIGGVGNVGMPDAVVAGAAPGDLKLTSIWGLTAAALHYWTPTVRQSLFGTYMAVDFSNSAFYAANGFSFAFNGNNPYRDWRYWGIGTNLIWSPVANLDIGAEVNYVRANAGQGGVFSTISTDPPNWIRKTGDQVIGRIRIQRDF</sequence>
<keyword evidence="2 10" id="KW-0813">Transport</keyword>
<evidence type="ECO:0000256" key="6">
    <source>
        <dbReference type="ARBA" id="ARBA00023065"/>
    </source>
</evidence>
<proteinExistence type="inferred from homology"/>
<protein>
    <recommendedName>
        <fullName evidence="10">Porin</fullName>
    </recommendedName>
</protein>
<dbReference type="Proteomes" id="UP000239772">
    <property type="component" value="Unassembled WGS sequence"/>
</dbReference>
<evidence type="ECO:0000256" key="10">
    <source>
        <dbReference type="RuleBase" id="RU364005"/>
    </source>
</evidence>
<keyword evidence="12" id="KW-1185">Reference proteome</keyword>
<dbReference type="InterPro" id="IPR003684">
    <property type="entry name" value="Porin_alphabac"/>
</dbReference>
<organism evidence="11 12">
    <name type="scientific">Alsobacter soli</name>
    <dbReference type="NCBI Taxonomy" id="2109933"/>
    <lineage>
        <taxon>Bacteria</taxon>
        <taxon>Pseudomonadati</taxon>
        <taxon>Pseudomonadota</taxon>
        <taxon>Alphaproteobacteria</taxon>
        <taxon>Hyphomicrobiales</taxon>
        <taxon>Alsobacteraceae</taxon>
        <taxon>Alsobacter</taxon>
    </lineage>
</organism>
<keyword evidence="5 10" id="KW-0732">Signal</keyword>
<comment type="caution">
    <text evidence="11">The sequence shown here is derived from an EMBL/GenBank/DDBJ whole genome shotgun (WGS) entry which is preliminary data.</text>
</comment>
<comment type="subcellular location">
    <subcellularLocation>
        <location evidence="10">Cell outer membrane</location>
        <topology evidence="10">Multi-pass membrane protein</topology>
    </subcellularLocation>
</comment>
<dbReference type="GO" id="GO:0009279">
    <property type="term" value="C:cell outer membrane"/>
    <property type="evidence" value="ECO:0007669"/>
    <property type="project" value="UniProtKB-SubCell"/>
</dbReference>
<dbReference type="GO" id="GO:0006811">
    <property type="term" value="P:monoatomic ion transport"/>
    <property type="evidence" value="ECO:0007669"/>
    <property type="project" value="UniProtKB-KW"/>
</dbReference>
<comment type="function">
    <text evidence="10">Forms passive diffusion pores that allow small molecular weight hydrophilic materials across the outer membrane.</text>
</comment>
<evidence type="ECO:0000256" key="4">
    <source>
        <dbReference type="ARBA" id="ARBA00022692"/>
    </source>
</evidence>
<keyword evidence="8 10" id="KW-0472">Membrane</keyword>
<feature type="signal peptide" evidence="10">
    <location>
        <begin position="1"/>
        <end position="32"/>
    </location>
</feature>
<dbReference type="EMBL" id="PVZS01000007">
    <property type="protein sequence ID" value="PSC05566.1"/>
    <property type="molecule type" value="Genomic_DNA"/>
</dbReference>
<evidence type="ECO:0000256" key="8">
    <source>
        <dbReference type="ARBA" id="ARBA00023136"/>
    </source>
</evidence>
<comment type="domain">
    <text evidence="10">Consists of 16-stranded beta-barrel sheets, with large surface-exposed loops, that form a transmembrane pore at the center of each barrel. The pore is partially ocluded by a peptide loop that folds into the pore lumen.</text>
</comment>
<keyword evidence="4 10" id="KW-0812">Transmembrane</keyword>
<dbReference type="AlphaFoldDB" id="A0A2T1HV79"/>